<dbReference type="AlphaFoldDB" id="A0A368U572"/>
<dbReference type="GO" id="GO:0003677">
    <property type="term" value="F:DNA binding"/>
    <property type="evidence" value="ECO:0007669"/>
    <property type="project" value="InterPro"/>
</dbReference>
<dbReference type="OrthoDB" id="9791537at2"/>
<accession>A0A368U572</accession>
<dbReference type="CDD" id="cd00093">
    <property type="entry name" value="HTH_XRE"/>
    <property type="match status" value="1"/>
</dbReference>
<evidence type="ECO:0000259" key="1">
    <source>
        <dbReference type="PROSITE" id="PS50943"/>
    </source>
</evidence>
<dbReference type="RefSeq" id="WP_114486482.1">
    <property type="nucleotide sequence ID" value="NZ_CBCSHM010000057.1"/>
</dbReference>
<protein>
    <recommendedName>
        <fullName evidence="1">HTH cro/C1-type domain-containing protein</fullName>
    </recommendedName>
</protein>
<dbReference type="SUPFAM" id="SSF51306">
    <property type="entry name" value="LexA/Signal peptidase"/>
    <property type="match status" value="1"/>
</dbReference>
<dbReference type="InterPro" id="IPR036286">
    <property type="entry name" value="LexA/Signal_pep-like_sf"/>
</dbReference>
<sequence>MKYSPSIAKTLRRLMDRYDEGHGISENALSRATYEVLGEERGVPQPTIHRILTGISKDPKSLTVQRLAEFFGVSEAQLRGHEALPTRFGVADGKTRYSVASYPASNSLDAALPVLTWEQAGRLDYMLEEIRKGAIKVPFETIRRAGPQSFTLVVQGDAMHGSGRPSFPEGTRITVDPSLDAGHGAFVVATAKGYSSPIFRRLEIEGGVRRLVPLNDRPGYEIVTMASCDHVIGKVVEYYDWLP</sequence>
<keyword evidence="3" id="KW-1185">Reference proteome</keyword>
<dbReference type="InterPro" id="IPR015927">
    <property type="entry name" value="Peptidase_S24_S26A/B/C"/>
</dbReference>
<evidence type="ECO:0000313" key="2">
    <source>
        <dbReference type="EMBL" id="RCV92268.1"/>
    </source>
</evidence>
<dbReference type="InterPro" id="IPR010982">
    <property type="entry name" value="Lambda_DNA-bd_dom_sf"/>
</dbReference>
<dbReference type="EMBL" id="QPIJ01000015">
    <property type="protein sequence ID" value="RCV92268.1"/>
    <property type="molecule type" value="Genomic_DNA"/>
</dbReference>
<comment type="caution">
    <text evidence="2">The sequence shown here is derived from an EMBL/GenBank/DDBJ whole genome shotgun (WGS) entry which is preliminary data.</text>
</comment>
<dbReference type="InterPro" id="IPR039418">
    <property type="entry name" value="LexA-like"/>
</dbReference>
<gene>
    <name evidence="2" type="ORF">DU506_08340</name>
</gene>
<dbReference type="Gene3D" id="1.10.260.40">
    <property type="entry name" value="lambda repressor-like DNA-binding domains"/>
    <property type="match status" value="1"/>
</dbReference>
<feature type="domain" description="HTH cro/C1-type" evidence="1">
    <location>
        <begin position="42"/>
        <end position="78"/>
    </location>
</feature>
<evidence type="ECO:0000313" key="3">
    <source>
        <dbReference type="Proteomes" id="UP000253204"/>
    </source>
</evidence>
<dbReference type="Pfam" id="PF00717">
    <property type="entry name" value="Peptidase_S24"/>
    <property type="match status" value="1"/>
</dbReference>
<proteinExistence type="predicted"/>
<dbReference type="Proteomes" id="UP000253204">
    <property type="component" value="Unassembled WGS sequence"/>
</dbReference>
<dbReference type="CDD" id="cd06529">
    <property type="entry name" value="S24_LexA-like"/>
    <property type="match status" value="1"/>
</dbReference>
<dbReference type="Gene3D" id="2.10.109.10">
    <property type="entry name" value="Umud Fragment, subunit A"/>
    <property type="match status" value="1"/>
</dbReference>
<dbReference type="SUPFAM" id="SSF47413">
    <property type="entry name" value="lambda repressor-like DNA-binding domains"/>
    <property type="match status" value="1"/>
</dbReference>
<dbReference type="InterPro" id="IPR001387">
    <property type="entry name" value="Cro/C1-type_HTH"/>
</dbReference>
<organism evidence="2 3">
    <name type="scientific">Vreelandella rituensis</name>
    <dbReference type="NCBI Taxonomy" id="2282306"/>
    <lineage>
        <taxon>Bacteria</taxon>
        <taxon>Pseudomonadati</taxon>
        <taxon>Pseudomonadota</taxon>
        <taxon>Gammaproteobacteria</taxon>
        <taxon>Oceanospirillales</taxon>
        <taxon>Halomonadaceae</taxon>
        <taxon>Vreelandella</taxon>
    </lineage>
</organism>
<dbReference type="PROSITE" id="PS50943">
    <property type="entry name" value="HTH_CROC1"/>
    <property type="match status" value="1"/>
</dbReference>
<reference evidence="2 3" key="1">
    <citation type="submission" date="2018-07" db="EMBL/GenBank/DDBJ databases">
        <title>Halomonas rutogse sp. nov., isolated from Lake TangqianCo on Tibetan Plateau.</title>
        <authorList>
            <person name="Lu H."/>
            <person name="Xing P."/>
            <person name="Wu Q."/>
        </authorList>
    </citation>
    <scope>NUCLEOTIDE SEQUENCE [LARGE SCALE GENOMIC DNA]</scope>
    <source>
        <strain evidence="2 3">TQ8S</strain>
    </source>
</reference>
<name>A0A368U572_9GAMM</name>